<dbReference type="FunFam" id="3.40.50.12780:FF:000012">
    <property type="entry name" value="Non-ribosomal peptide synthetase"/>
    <property type="match status" value="1"/>
</dbReference>
<feature type="domain" description="TubC N-terminal docking" evidence="6">
    <location>
        <begin position="4"/>
        <end position="54"/>
    </location>
</feature>
<dbReference type="GO" id="GO:0044550">
    <property type="term" value="P:secondary metabolite biosynthetic process"/>
    <property type="evidence" value="ECO:0007669"/>
    <property type="project" value="TreeGrafter"/>
</dbReference>
<dbReference type="InterPro" id="IPR045851">
    <property type="entry name" value="AMP-bd_C_sf"/>
</dbReference>
<accession>A0A6B3NAH8</accession>
<dbReference type="InterPro" id="IPR010071">
    <property type="entry name" value="AA_adenyl_dom"/>
</dbReference>
<dbReference type="Gene3D" id="3.40.50.980">
    <property type="match status" value="2"/>
</dbReference>
<dbReference type="CDD" id="cd19531">
    <property type="entry name" value="LCL_NRPS-like"/>
    <property type="match status" value="1"/>
</dbReference>
<dbReference type="AlphaFoldDB" id="A0A6B3NAH8"/>
<dbReference type="InterPro" id="IPR020845">
    <property type="entry name" value="AMP-binding_CS"/>
</dbReference>
<dbReference type="GO" id="GO:0008610">
    <property type="term" value="P:lipid biosynthetic process"/>
    <property type="evidence" value="ECO:0007669"/>
    <property type="project" value="UniProtKB-ARBA"/>
</dbReference>
<evidence type="ECO:0000256" key="2">
    <source>
        <dbReference type="ARBA" id="ARBA00022450"/>
    </source>
</evidence>
<evidence type="ECO:0000259" key="4">
    <source>
        <dbReference type="Pfam" id="PF00501"/>
    </source>
</evidence>
<dbReference type="Gene3D" id="2.30.38.10">
    <property type="entry name" value="Luciferase, Domain 3"/>
    <property type="match status" value="1"/>
</dbReference>
<dbReference type="Gene3D" id="3.30.300.30">
    <property type="match status" value="1"/>
</dbReference>
<dbReference type="InterPro" id="IPR044894">
    <property type="entry name" value="TubC_N_sf"/>
</dbReference>
<dbReference type="SUPFAM" id="SSF56801">
    <property type="entry name" value="Acetyl-CoA synthetase-like"/>
    <property type="match status" value="1"/>
</dbReference>
<dbReference type="PANTHER" id="PTHR45527">
    <property type="entry name" value="NONRIBOSOMAL PEPTIDE SYNTHETASE"/>
    <property type="match status" value="1"/>
</dbReference>
<keyword evidence="2" id="KW-0596">Phosphopantetheine</keyword>
<dbReference type="GO" id="GO:0005829">
    <property type="term" value="C:cytosol"/>
    <property type="evidence" value="ECO:0007669"/>
    <property type="project" value="TreeGrafter"/>
</dbReference>
<dbReference type="Gene3D" id="3.30.559.10">
    <property type="entry name" value="Chloramphenicol acetyltransferase-like domain"/>
    <property type="match status" value="1"/>
</dbReference>
<gene>
    <name evidence="7" type="ORF">F6J89_05420</name>
</gene>
<evidence type="ECO:0000259" key="6">
    <source>
        <dbReference type="Pfam" id="PF18563"/>
    </source>
</evidence>
<dbReference type="InterPro" id="IPR041464">
    <property type="entry name" value="TubC_N"/>
</dbReference>
<dbReference type="GO" id="GO:0003824">
    <property type="term" value="F:catalytic activity"/>
    <property type="evidence" value="ECO:0007669"/>
    <property type="project" value="InterPro"/>
</dbReference>
<dbReference type="GO" id="GO:0043041">
    <property type="term" value="P:amino acid activation for nonribosomal peptide biosynthetic process"/>
    <property type="evidence" value="ECO:0007669"/>
    <property type="project" value="TreeGrafter"/>
</dbReference>
<dbReference type="Gene3D" id="1.10.10.1830">
    <property type="entry name" value="Non-ribosomal peptide synthase, adenylation domain"/>
    <property type="match status" value="1"/>
</dbReference>
<sequence length="972" mass="108632">MKTIDELLSYFQSLDVRLWVDGDQLHYNAPEGTLTPTLKSQLRERKSDIIDFLQKNDFASSSSINSILPIPRDKELPLSFAQQRLWFLQQLQPDSSFYNEYGALQLTGSLDIAAFEQSLNGIVRRHEAMCTTFKMVEGEPVQTIAPSLTLTLPVVDLCELPEAEQAKEVQRLSIEQSQRPFDLVQDPLFRFTLLQLNKQKYIWLYTIHHIVFDDWSVGVIIRELSALYEAFSSGKPASLPELPIQYADFAVWQRQQLQGEKLKSQLSYWKQQLSNAPPLLQLPTDRPRPTVQTYRGAKLSFLLPKSLTEALKAIAQKAQATLFMTLLSAFKLLLYRYSGQEDIIVSSAIANRNRAEIEGLIGFFVNVLLLRTDFSGNPTFEELLGQVRKVTIGAYANQDLPFEKLVEELQPERQVNYNPLFQVSFGLQNTPKVKFELPGLTLTPVEVEGTRALLDLRLDMTETDSGLESFWEYNIDLFDAATISRMSGNFQTLLEAIVENPQQRVSQLPLLSETEQHLLLREWNQTIAPYPKDTCIHQLFEAQVEKTPDAVAVVFEEQQLTYRELNQRANQLAHYLNKLGVKPEILVGICVERSLEMIVGVLGILKAGGAYLPLDPTYPAERLAFMLSDSQVPILLRTQKLVHEPPQHHAQVICLDADWTTIAQESEQNPDSGITVENLAYLIYTSGSTGKPKGVLVTHEGLGNLTEDKIRTCKVKPDSRILQYFSLSFDASIPELVMALGSGAALHLAKLENLLPGPALIKLLQEQAITHITLPPPALAVLPAAELPALQMVLVGGEAPSPELIAQWSKGRLFINAYGPTETTVNASMVECGNDGQKIPTVRPAANKQLYILDKHLQPVPIGVPGELHIGGVGLARGYLNRPEKTAEAFIPNPFSDQPGSRLYKTGDLACYLSDGHIKLLGRLDHQVKLRGFRIELGEIEAALVKHPAVRETLVLAREDKPGNKRLVAYVV</sequence>
<evidence type="ECO:0000256" key="1">
    <source>
        <dbReference type="ARBA" id="ARBA00001957"/>
    </source>
</evidence>
<organism evidence="7">
    <name type="scientific">Symploca sp. SIO1C4</name>
    <dbReference type="NCBI Taxonomy" id="2607765"/>
    <lineage>
        <taxon>Bacteria</taxon>
        <taxon>Bacillati</taxon>
        <taxon>Cyanobacteriota</taxon>
        <taxon>Cyanophyceae</taxon>
        <taxon>Coleofasciculales</taxon>
        <taxon>Coleofasciculaceae</taxon>
        <taxon>Symploca</taxon>
    </lineage>
</organism>
<dbReference type="Pfam" id="PF00501">
    <property type="entry name" value="AMP-binding"/>
    <property type="match status" value="1"/>
</dbReference>
<comment type="caution">
    <text evidence="7">The sequence shown here is derived from an EMBL/GenBank/DDBJ whole genome shotgun (WGS) entry which is preliminary data.</text>
</comment>
<dbReference type="Pfam" id="PF00668">
    <property type="entry name" value="Condensation"/>
    <property type="match status" value="1"/>
</dbReference>
<feature type="domain" description="Condensation" evidence="5">
    <location>
        <begin position="74"/>
        <end position="520"/>
    </location>
</feature>
<proteinExistence type="predicted"/>
<dbReference type="GO" id="GO:0031177">
    <property type="term" value="F:phosphopantetheine binding"/>
    <property type="evidence" value="ECO:0007669"/>
    <property type="project" value="TreeGrafter"/>
</dbReference>
<dbReference type="NCBIfam" id="TIGR01733">
    <property type="entry name" value="AA-adenyl-dom"/>
    <property type="match status" value="1"/>
</dbReference>
<dbReference type="FunFam" id="3.30.559.10:FF:000012">
    <property type="entry name" value="Non-ribosomal peptide synthetase"/>
    <property type="match status" value="1"/>
</dbReference>
<evidence type="ECO:0000313" key="7">
    <source>
        <dbReference type="EMBL" id="NER27074.1"/>
    </source>
</evidence>
<dbReference type="FunFam" id="2.30.38.10:FF:000001">
    <property type="entry name" value="Non-ribosomal peptide synthetase PvdI"/>
    <property type="match status" value="1"/>
</dbReference>
<dbReference type="PROSITE" id="PS00455">
    <property type="entry name" value="AMP_BINDING"/>
    <property type="match status" value="1"/>
</dbReference>
<evidence type="ECO:0000259" key="5">
    <source>
        <dbReference type="Pfam" id="PF00668"/>
    </source>
</evidence>
<dbReference type="FunFam" id="3.30.559.30:FF:000001">
    <property type="entry name" value="Non-ribosomal peptide synthetase"/>
    <property type="match status" value="1"/>
</dbReference>
<name>A0A6B3NAH8_9CYAN</name>
<dbReference type="InterPro" id="IPR020459">
    <property type="entry name" value="AMP-binding"/>
</dbReference>
<feature type="domain" description="AMP-dependent synthetase/ligase" evidence="4">
    <location>
        <begin position="540"/>
        <end position="880"/>
    </location>
</feature>
<dbReference type="PRINTS" id="PR00154">
    <property type="entry name" value="AMPBINDING"/>
</dbReference>
<dbReference type="CDD" id="cd17652">
    <property type="entry name" value="A_NRPS_CmdD_like"/>
    <property type="match status" value="1"/>
</dbReference>
<dbReference type="EMBL" id="JAAHFQ010000069">
    <property type="protein sequence ID" value="NER27074.1"/>
    <property type="molecule type" value="Genomic_DNA"/>
</dbReference>
<dbReference type="Pfam" id="PF18563">
    <property type="entry name" value="TubC_N"/>
    <property type="match status" value="1"/>
</dbReference>
<feature type="non-terminal residue" evidence="7">
    <location>
        <position position="972"/>
    </location>
</feature>
<dbReference type="InterPro" id="IPR001242">
    <property type="entry name" value="Condensation_dom"/>
</dbReference>
<dbReference type="SUPFAM" id="SSF52777">
    <property type="entry name" value="CoA-dependent acyltransferases"/>
    <property type="match status" value="2"/>
</dbReference>
<keyword evidence="3" id="KW-0597">Phosphoprotein</keyword>
<dbReference type="InterPro" id="IPR000873">
    <property type="entry name" value="AMP-dep_synth/lig_dom"/>
</dbReference>
<comment type="cofactor">
    <cofactor evidence="1">
        <name>pantetheine 4'-phosphate</name>
        <dbReference type="ChEBI" id="CHEBI:47942"/>
    </cofactor>
</comment>
<dbReference type="Gene3D" id="3.30.559.30">
    <property type="entry name" value="Nonribosomal peptide synthetase, condensation domain"/>
    <property type="match status" value="1"/>
</dbReference>
<evidence type="ECO:0000256" key="3">
    <source>
        <dbReference type="ARBA" id="ARBA00022553"/>
    </source>
</evidence>
<protein>
    <submittedName>
        <fullName evidence="7">Amino acid adenylation domain-containing protein</fullName>
    </submittedName>
</protein>
<dbReference type="FunFam" id="3.40.50.980:FF:000001">
    <property type="entry name" value="Non-ribosomal peptide synthetase"/>
    <property type="match status" value="1"/>
</dbReference>
<dbReference type="InterPro" id="IPR023213">
    <property type="entry name" value="CAT-like_dom_sf"/>
</dbReference>
<dbReference type="PANTHER" id="PTHR45527:SF1">
    <property type="entry name" value="FATTY ACID SYNTHASE"/>
    <property type="match status" value="1"/>
</dbReference>
<reference evidence="7" key="1">
    <citation type="submission" date="2019-11" db="EMBL/GenBank/DDBJ databases">
        <title>Genomic insights into an expanded diversity of filamentous marine cyanobacteria reveals the extraordinary biosynthetic potential of Moorea and Okeania.</title>
        <authorList>
            <person name="Ferreira Leao T."/>
            <person name="Wang M."/>
            <person name="Moss N."/>
            <person name="Da Silva R."/>
            <person name="Sanders J."/>
            <person name="Nurk S."/>
            <person name="Gurevich A."/>
            <person name="Humphrey G."/>
            <person name="Reher R."/>
            <person name="Zhu Q."/>
            <person name="Belda-Ferre P."/>
            <person name="Glukhov E."/>
            <person name="Rex R."/>
            <person name="Dorrestein P.C."/>
            <person name="Knight R."/>
            <person name="Pevzner P."/>
            <person name="Gerwick W.H."/>
            <person name="Gerwick L."/>
        </authorList>
    </citation>
    <scope>NUCLEOTIDE SEQUENCE</scope>
    <source>
        <strain evidence="7">SIO1C4</strain>
    </source>
</reference>